<dbReference type="InterPro" id="IPR001849">
    <property type="entry name" value="PH_domain"/>
</dbReference>
<evidence type="ECO:0008006" key="8">
    <source>
        <dbReference type="Google" id="ProtNLM"/>
    </source>
</evidence>
<dbReference type="InterPro" id="IPR052227">
    <property type="entry name" value="Arf-Rho-GAP_ANK-PH_domain"/>
</dbReference>
<feature type="domain" description="PH" evidence="3">
    <location>
        <begin position="456"/>
        <end position="565"/>
    </location>
</feature>
<dbReference type="Gene3D" id="2.30.29.30">
    <property type="entry name" value="Pleckstrin-homology domain (PH domain)/Phosphotyrosine-binding domain (PTB)"/>
    <property type="match status" value="1"/>
</dbReference>
<dbReference type="GO" id="GO:0005737">
    <property type="term" value="C:cytoplasm"/>
    <property type="evidence" value="ECO:0007669"/>
    <property type="project" value="TreeGrafter"/>
</dbReference>
<sequence length="1127" mass="127737">MSAPVPAPRTVNNEQKKPVPTPRRLIPIINENQPTFNESLPEKDLTSKECESNFNSFSRRVRTFSNTSKQITEELAGKVHEKKKAVIEGTRQSVRKITRRFTTAGTEQSPPPQPNEDDRRSESDADIFNSISFRSPIKPSLSENTSLYTNVTIETQLHSSSEDSVSLPPPLHPPPPLREESIYDAPQSLTSGSTNSNNSESTSLTQPGNYESVFPSYPYSDADNVIVATLESTSLSRSSSFNYYDPVAKSESIYTNVDNTPILEVMPAEDGKSEDSFDTTSHMDMRNSLYEQHVIRPPPRTKKLSRRPTDSVILQFDPLTNTSANLYSNVNDLKALEELLQGELYGTISNVGTFDNWSVSTESEAEEYLNPPTPPTRSDSLPEEVPVVQEKSKTSWFVADAPATKNASSNGNNLESKAMNWFKQVNVVLKKAPDIVRGNKQKDNMVMRPMLSTKALVQQKGMLYKVTSGPVEDLFGEFSSRWCILEKGCLTCYSDGSSDNVKEYFSMSSILSVQALVDQKYKYDNEDLHCFEINVSGKSRGGHVYGSQSISERRVWMQRIAECLFSKFPTKVLAEYSRIGWAYIREGISGEWVGAWLILSQRSLHYAVDKSAPKTIDLRKARCIVLQNFQDSEIVPRTNDKGPNMLLDYPGGVLYLRMWTIRETKTWCCILRLAAHNNGALLEQQQLTKNDIPVIVEKCINFIYAHGSMVEGIYRKAGSGATVLDILTQFRRDAWAVQLTLDKYNEHDVATALKRFFRELPEPLLTSSNQQYLYQVSLVKATEEKIRMFRALFDSFSSITYKTIRRLLGHLHFISTQSNHNLMTADNLATVWGPTLMCCDDKDDAMTRHNKELAVVSQLISLYRSIFPENPEEIEQERSMLQVLLKCMKSPQGPVNTKASGDLRIWVYLYNKEGQTFNIAIGPQKTAYEVLVELSTKISLGVHELQLEEHVLNDNLVRPIHHSEKVLHVVLRWGYWDEPDRKDNALILSPVSKYWEYIQDNPLPVSGELKYADSKTKNFKGYTFEFAQAKLSYYKDKTCSCKLGSWNIEDMLWYFGHEPKRNPQSNWTITFITKTQSLKRTRASPWFGNIIGWSNPGVRASWLAAMLKAEHPSGLIPPPQHINLLST</sequence>
<dbReference type="EMBL" id="GEZM01070890">
    <property type="protein sequence ID" value="JAV66230.1"/>
    <property type="molecule type" value="Transcribed_RNA"/>
</dbReference>
<dbReference type="EMBL" id="VVIM01000007">
    <property type="protein sequence ID" value="KAB0796271.1"/>
    <property type="molecule type" value="Genomic_DNA"/>
</dbReference>
<organism evidence="5">
    <name type="scientific">Photinus pyralis</name>
    <name type="common">Common eastern firefly</name>
    <name type="synonym">Lampyris pyralis</name>
    <dbReference type="NCBI Taxonomy" id="7054"/>
    <lineage>
        <taxon>Eukaryota</taxon>
        <taxon>Metazoa</taxon>
        <taxon>Ecdysozoa</taxon>
        <taxon>Arthropoda</taxon>
        <taxon>Hexapoda</taxon>
        <taxon>Insecta</taxon>
        <taxon>Pterygota</taxon>
        <taxon>Neoptera</taxon>
        <taxon>Endopterygota</taxon>
        <taxon>Coleoptera</taxon>
        <taxon>Polyphaga</taxon>
        <taxon>Elateriformia</taxon>
        <taxon>Elateroidea</taxon>
        <taxon>Lampyridae</taxon>
        <taxon>Lampyrinae</taxon>
        <taxon>Photinus</taxon>
    </lineage>
</organism>
<feature type="region of interest" description="Disordered" evidence="2">
    <location>
        <begin position="362"/>
        <end position="382"/>
    </location>
</feature>
<dbReference type="PROSITE" id="PS50003">
    <property type="entry name" value="PH_DOMAIN"/>
    <property type="match status" value="1"/>
</dbReference>
<dbReference type="Pfam" id="PF00169">
    <property type="entry name" value="PH"/>
    <property type="match status" value="1"/>
</dbReference>
<evidence type="ECO:0000313" key="7">
    <source>
        <dbReference type="Proteomes" id="UP000327044"/>
    </source>
</evidence>
<dbReference type="GO" id="GO:0007165">
    <property type="term" value="P:signal transduction"/>
    <property type="evidence" value="ECO:0007669"/>
    <property type="project" value="InterPro"/>
</dbReference>
<feature type="domain" description="Rho-GAP" evidence="4">
    <location>
        <begin position="679"/>
        <end position="867"/>
    </location>
</feature>
<dbReference type="GO" id="GO:0005096">
    <property type="term" value="F:GTPase activator activity"/>
    <property type="evidence" value="ECO:0007669"/>
    <property type="project" value="UniProtKB-KW"/>
</dbReference>
<dbReference type="InterPro" id="IPR000198">
    <property type="entry name" value="RhoGAP_dom"/>
</dbReference>
<dbReference type="SMART" id="SM00233">
    <property type="entry name" value="PH"/>
    <property type="match status" value="3"/>
</dbReference>
<evidence type="ECO:0000313" key="6">
    <source>
        <dbReference type="EMBL" id="KAB0796271.1"/>
    </source>
</evidence>
<evidence type="ECO:0000259" key="4">
    <source>
        <dbReference type="PROSITE" id="PS50238"/>
    </source>
</evidence>
<feature type="region of interest" description="Disordered" evidence="2">
    <location>
        <begin position="159"/>
        <end position="210"/>
    </location>
</feature>
<dbReference type="OrthoDB" id="29546at2759"/>
<reference evidence="5" key="1">
    <citation type="journal article" date="2016" name="Sci. Rep.">
        <title>Molecular characterization of firefly nuptial gifts: a multi-omics approach sheds light on postcopulatory sexual selection.</title>
        <authorList>
            <person name="Al-Wathiqui N."/>
            <person name="Fallon T.R."/>
            <person name="South A."/>
            <person name="Weng J.K."/>
            <person name="Lewis S.M."/>
        </authorList>
    </citation>
    <scope>NUCLEOTIDE SEQUENCE</scope>
</reference>
<keyword evidence="7" id="KW-1185">Reference proteome</keyword>
<dbReference type="FunCoup" id="A0A1Y1L1F6">
    <property type="interactions" value="277"/>
</dbReference>
<feature type="compositionally biased region" description="Low complexity" evidence="2">
    <location>
        <begin position="188"/>
        <end position="205"/>
    </location>
</feature>
<feature type="region of interest" description="Disordered" evidence="2">
    <location>
        <begin position="100"/>
        <end position="122"/>
    </location>
</feature>
<evidence type="ECO:0000256" key="2">
    <source>
        <dbReference type="SAM" id="MobiDB-lite"/>
    </source>
</evidence>
<proteinExistence type="predicted"/>
<dbReference type="GO" id="GO:0005547">
    <property type="term" value="F:phosphatidylinositol-3,4,5-trisphosphate binding"/>
    <property type="evidence" value="ECO:0007669"/>
    <property type="project" value="TreeGrafter"/>
</dbReference>
<dbReference type="InParanoid" id="A0A1Y1L1F6"/>
<dbReference type="InterPro" id="IPR008936">
    <property type="entry name" value="Rho_GTPase_activation_prot"/>
</dbReference>
<feature type="region of interest" description="Disordered" evidence="2">
    <location>
        <begin position="1"/>
        <end position="24"/>
    </location>
</feature>
<feature type="compositionally biased region" description="Pro residues" evidence="2">
    <location>
        <begin position="167"/>
        <end position="176"/>
    </location>
</feature>
<dbReference type="SMART" id="SM00324">
    <property type="entry name" value="RhoGAP"/>
    <property type="match status" value="1"/>
</dbReference>
<dbReference type="PANTHER" id="PTHR45899:SF2">
    <property type="entry name" value="RHO GTPASE ACTIVATING PROTEIN AT 15B, ISOFORM C"/>
    <property type="match status" value="1"/>
</dbReference>
<evidence type="ECO:0000259" key="3">
    <source>
        <dbReference type="PROSITE" id="PS50003"/>
    </source>
</evidence>
<protein>
    <recommendedName>
        <fullName evidence="8">Rho-GAP domain-containing protein</fullName>
    </recommendedName>
</protein>
<dbReference type="AlphaFoldDB" id="A0A1Y1L1F6"/>
<dbReference type="Proteomes" id="UP000327044">
    <property type="component" value="Unassembled WGS sequence"/>
</dbReference>
<dbReference type="Gene3D" id="1.10.555.10">
    <property type="entry name" value="Rho GTPase activation protein"/>
    <property type="match status" value="1"/>
</dbReference>
<gene>
    <name evidence="6" type="ORF">PPYR_10332</name>
</gene>
<dbReference type="PANTHER" id="PTHR45899">
    <property type="entry name" value="RHO GTPASE ACTIVATING PROTEIN AT 15B, ISOFORM C"/>
    <property type="match status" value="1"/>
</dbReference>
<reference evidence="6 7" key="2">
    <citation type="journal article" date="2018" name="Elife">
        <title>Firefly genomes illuminate parallel origins of bioluminescence in beetles.</title>
        <authorList>
            <person name="Fallon T.R."/>
            <person name="Lower S.E."/>
            <person name="Chang C.H."/>
            <person name="Bessho-Uehara M."/>
            <person name="Martin G.J."/>
            <person name="Bewick A.J."/>
            <person name="Behringer M."/>
            <person name="Debat H.J."/>
            <person name="Wong I."/>
            <person name="Day J.C."/>
            <person name="Suvorov A."/>
            <person name="Silva C.J."/>
            <person name="Stanger-Hall K.F."/>
            <person name="Hall D.W."/>
            <person name="Schmitz R.J."/>
            <person name="Nelson D.R."/>
            <person name="Lewis S.M."/>
            <person name="Shigenobu S."/>
            <person name="Bybee S.M."/>
            <person name="Larracuente A.M."/>
            <person name="Oba Y."/>
            <person name="Weng J.K."/>
        </authorList>
    </citation>
    <scope>NUCLEOTIDE SEQUENCE [LARGE SCALE GENOMIC DNA]</scope>
    <source>
        <strain evidence="6">1611_PpyrPB1</strain>
        <tissue evidence="6">Whole body</tissue>
    </source>
</reference>
<dbReference type="SUPFAM" id="SSF50729">
    <property type="entry name" value="PH domain-like"/>
    <property type="match status" value="3"/>
</dbReference>
<name>A0A1Y1L1F6_PHOPY</name>
<keyword evidence="1" id="KW-0343">GTPase activation</keyword>
<dbReference type="CDD" id="cd00821">
    <property type="entry name" value="PH"/>
    <property type="match status" value="1"/>
</dbReference>
<evidence type="ECO:0000313" key="5">
    <source>
        <dbReference type="EMBL" id="JAV66230.1"/>
    </source>
</evidence>
<dbReference type="SUPFAM" id="SSF48350">
    <property type="entry name" value="GTPase activation domain, GAP"/>
    <property type="match status" value="1"/>
</dbReference>
<dbReference type="InterPro" id="IPR011993">
    <property type="entry name" value="PH-like_dom_sf"/>
</dbReference>
<accession>A0A1Y1L1F6</accession>
<reference evidence="6" key="3">
    <citation type="submission" date="2019-08" db="EMBL/GenBank/DDBJ databases">
        <authorList>
            <consortium name="Photinus pyralis genome working group"/>
            <person name="Fallon T.R."/>
            <person name="Sander Lower S.E."/>
            <person name="Weng J.-K."/>
        </authorList>
    </citation>
    <scope>NUCLEOTIDE SEQUENCE</scope>
    <source>
        <strain evidence="6">1611_PpyrPB1</strain>
        <tissue evidence="6">Whole body</tissue>
    </source>
</reference>
<evidence type="ECO:0000256" key="1">
    <source>
        <dbReference type="ARBA" id="ARBA00022468"/>
    </source>
</evidence>
<dbReference type="Pfam" id="PF00620">
    <property type="entry name" value="RhoGAP"/>
    <property type="match status" value="1"/>
</dbReference>
<dbReference type="CDD" id="cd17113">
    <property type="entry name" value="RA_ARAPs"/>
    <property type="match status" value="1"/>
</dbReference>
<dbReference type="PROSITE" id="PS50238">
    <property type="entry name" value="RHOGAP"/>
    <property type="match status" value="1"/>
</dbReference>